<evidence type="ECO:0000313" key="2">
    <source>
        <dbReference type="Proteomes" id="UP001152622"/>
    </source>
</evidence>
<dbReference type="EMBL" id="JAINUF010000002">
    <property type="protein sequence ID" value="KAJ8374503.1"/>
    <property type="molecule type" value="Genomic_DNA"/>
</dbReference>
<sequence>MDWLFGEQLPEVMNPRECRDKFKADRCPRTMPEAQAEQIQVVMEGNSSLSSIWVISDHRAPHPTRTGPRVAFGKII</sequence>
<proteinExistence type="predicted"/>
<protein>
    <submittedName>
        <fullName evidence="1">Uncharacterized protein</fullName>
    </submittedName>
</protein>
<organism evidence="1 2">
    <name type="scientific">Synaphobranchus kaupii</name>
    <name type="common">Kaup's arrowtooth eel</name>
    <dbReference type="NCBI Taxonomy" id="118154"/>
    <lineage>
        <taxon>Eukaryota</taxon>
        <taxon>Metazoa</taxon>
        <taxon>Chordata</taxon>
        <taxon>Craniata</taxon>
        <taxon>Vertebrata</taxon>
        <taxon>Euteleostomi</taxon>
        <taxon>Actinopterygii</taxon>
        <taxon>Neopterygii</taxon>
        <taxon>Teleostei</taxon>
        <taxon>Anguilliformes</taxon>
        <taxon>Synaphobranchidae</taxon>
        <taxon>Synaphobranchus</taxon>
    </lineage>
</organism>
<dbReference type="Proteomes" id="UP001152622">
    <property type="component" value="Chromosome 2"/>
</dbReference>
<accession>A0A9Q1G3U3</accession>
<gene>
    <name evidence="1" type="ORF">SKAU_G00050830</name>
</gene>
<name>A0A9Q1G3U3_SYNKA</name>
<evidence type="ECO:0000313" key="1">
    <source>
        <dbReference type="EMBL" id="KAJ8374503.1"/>
    </source>
</evidence>
<comment type="caution">
    <text evidence="1">The sequence shown here is derived from an EMBL/GenBank/DDBJ whole genome shotgun (WGS) entry which is preliminary data.</text>
</comment>
<dbReference type="AlphaFoldDB" id="A0A9Q1G3U3"/>
<reference evidence="1" key="1">
    <citation type="journal article" date="2023" name="Science">
        <title>Genome structures resolve the early diversification of teleost fishes.</title>
        <authorList>
            <person name="Parey E."/>
            <person name="Louis A."/>
            <person name="Montfort J."/>
            <person name="Bouchez O."/>
            <person name="Roques C."/>
            <person name="Iampietro C."/>
            <person name="Lluch J."/>
            <person name="Castinel A."/>
            <person name="Donnadieu C."/>
            <person name="Desvignes T."/>
            <person name="Floi Bucao C."/>
            <person name="Jouanno E."/>
            <person name="Wen M."/>
            <person name="Mejri S."/>
            <person name="Dirks R."/>
            <person name="Jansen H."/>
            <person name="Henkel C."/>
            <person name="Chen W.J."/>
            <person name="Zahm M."/>
            <person name="Cabau C."/>
            <person name="Klopp C."/>
            <person name="Thompson A.W."/>
            <person name="Robinson-Rechavi M."/>
            <person name="Braasch I."/>
            <person name="Lecointre G."/>
            <person name="Bobe J."/>
            <person name="Postlethwait J.H."/>
            <person name="Berthelot C."/>
            <person name="Roest Crollius H."/>
            <person name="Guiguen Y."/>
        </authorList>
    </citation>
    <scope>NUCLEOTIDE SEQUENCE</scope>
    <source>
        <strain evidence="1">WJC10195</strain>
    </source>
</reference>
<keyword evidence="2" id="KW-1185">Reference proteome</keyword>